<keyword evidence="1" id="KW-0732">Signal</keyword>
<protein>
    <recommendedName>
        <fullName evidence="4">Lipocalin-like domain-containing protein</fullName>
    </recommendedName>
</protein>
<name>A0ABW2UEV0_9BACT</name>
<keyword evidence="3" id="KW-1185">Reference proteome</keyword>
<comment type="caution">
    <text evidence="2">The sequence shown here is derived from an EMBL/GenBank/DDBJ whole genome shotgun (WGS) entry which is preliminary data.</text>
</comment>
<reference evidence="3" key="1">
    <citation type="journal article" date="2019" name="Int. J. Syst. Evol. Microbiol.">
        <title>The Global Catalogue of Microorganisms (GCM) 10K type strain sequencing project: providing services to taxonomists for standard genome sequencing and annotation.</title>
        <authorList>
            <consortium name="The Broad Institute Genomics Platform"/>
            <consortium name="The Broad Institute Genome Sequencing Center for Infectious Disease"/>
            <person name="Wu L."/>
            <person name="Ma J."/>
        </authorList>
    </citation>
    <scope>NUCLEOTIDE SEQUENCE [LARGE SCALE GENOMIC DNA]</scope>
    <source>
        <strain evidence="3">JCM 19635</strain>
    </source>
</reference>
<dbReference type="PROSITE" id="PS51257">
    <property type="entry name" value="PROKAR_LIPOPROTEIN"/>
    <property type="match status" value="1"/>
</dbReference>
<dbReference type="RefSeq" id="WP_380207426.1">
    <property type="nucleotide sequence ID" value="NZ_JBHTEK010000007.1"/>
</dbReference>
<evidence type="ECO:0008006" key="4">
    <source>
        <dbReference type="Google" id="ProtNLM"/>
    </source>
</evidence>
<feature type="signal peptide" evidence="1">
    <location>
        <begin position="1"/>
        <end position="18"/>
    </location>
</feature>
<evidence type="ECO:0000313" key="3">
    <source>
        <dbReference type="Proteomes" id="UP001596513"/>
    </source>
</evidence>
<gene>
    <name evidence="2" type="ORF">ACFQT0_31055</name>
</gene>
<evidence type="ECO:0000313" key="2">
    <source>
        <dbReference type="EMBL" id="MFC7671352.1"/>
    </source>
</evidence>
<sequence length="156" mass="17449">MKKLLPLLLFYASLTACQKDKDPAAPTKTDLLTATNWRLAAYTVVSVTAGSSTTVDAYAAYPACQRDNFIRFRPDKSILYDEGPAKCDPAISQTETSSWQWADNEQTLAVASRVVNASIPYEVVELTNSTLRLRYTRKQYFGGSDLSTDEWTYHAF</sequence>
<evidence type="ECO:0000256" key="1">
    <source>
        <dbReference type="SAM" id="SignalP"/>
    </source>
</evidence>
<dbReference type="EMBL" id="JBHTEK010000007">
    <property type="protein sequence ID" value="MFC7671352.1"/>
    <property type="molecule type" value="Genomic_DNA"/>
</dbReference>
<accession>A0ABW2UEV0</accession>
<feature type="chain" id="PRO_5045182153" description="Lipocalin-like domain-containing protein" evidence="1">
    <location>
        <begin position="19"/>
        <end position="156"/>
    </location>
</feature>
<proteinExistence type="predicted"/>
<organism evidence="2 3">
    <name type="scientific">Hymenobacter humi</name>
    <dbReference type="NCBI Taxonomy" id="1411620"/>
    <lineage>
        <taxon>Bacteria</taxon>
        <taxon>Pseudomonadati</taxon>
        <taxon>Bacteroidota</taxon>
        <taxon>Cytophagia</taxon>
        <taxon>Cytophagales</taxon>
        <taxon>Hymenobacteraceae</taxon>
        <taxon>Hymenobacter</taxon>
    </lineage>
</organism>
<dbReference type="Proteomes" id="UP001596513">
    <property type="component" value="Unassembled WGS sequence"/>
</dbReference>